<dbReference type="EMBL" id="BMWX01000012">
    <property type="protein sequence ID" value="GGZ41883.1"/>
    <property type="molecule type" value="Genomic_DNA"/>
</dbReference>
<name>A0A918UYA4_9BACT</name>
<proteinExistence type="predicted"/>
<reference evidence="1" key="1">
    <citation type="journal article" date="2014" name="Int. J. Syst. Evol. Microbiol.">
        <title>Complete genome sequence of Corynebacterium casei LMG S-19264T (=DSM 44701T), isolated from a smear-ripened cheese.</title>
        <authorList>
            <consortium name="US DOE Joint Genome Institute (JGI-PGF)"/>
            <person name="Walter F."/>
            <person name="Albersmeier A."/>
            <person name="Kalinowski J."/>
            <person name="Ruckert C."/>
        </authorList>
    </citation>
    <scope>NUCLEOTIDE SEQUENCE</scope>
    <source>
        <strain evidence="1">KCTC 12368</strain>
    </source>
</reference>
<sequence length="61" mass="7204">MKANEISPTRVIRTSHSGVQLVIRSLTSNKVDRAATYNYYQKIKQKRYNEDRQLKKYGSNR</sequence>
<reference evidence="1" key="2">
    <citation type="submission" date="2020-09" db="EMBL/GenBank/DDBJ databases">
        <authorList>
            <person name="Sun Q."/>
            <person name="Kim S."/>
        </authorList>
    </citation>
    <scope>NUCLEOTIDE SEQUENCE</scope>
    <source>
        <strain evidence="1">KCTC 12368</strain>
    </source>
</reference>
<dbReference type="Proteomes" id="UP000619457">
    <property type="component" value="Unassembled WGS sequence"/>
</dbReference>
<keyword evidence="2" id="KW-1185">Reference proteome</keyword>
<evidence type="ECO:0000313" key="1">
    <source>
        <dbReference type="EMBL" id="GGZ41883.1"/>
    </source>
</evidence>
<evidence type="ECO:0000313" key="2">
    <source>
        <dbReference type="Proteomes" id="UP000619457"/>
    </source>
</evidence>
<protein>
    <submittedName>
        <fullName evidence="1">Uncharacterized protein</fullName>
    </submittedName>
</protein>
<organism evidence="1 2">
    <name type="scientific">Echinicola pacifica</name>
    <dbReference type="NCBI Taxonomy" id="346377"/>
    <lineage>
        <taxon>Bacteria</taxon>
        <taxon>Pseudomonadati</taxon>
        <taxon>Bacteroidota</taxon>
        <taxon>Cytophagia</taxon>
        <taxon>Cytophagales</taxon>
        <taxon>Cyclobacteriaceae</taxon>
        <taxon>Echinicola</taxon>
    </lineage>
</organism>
<accession>A0A918UYA4</accession>
<gene>
    <name evidence="1" type="ORF">GCM10007049_38870</name>
</gene>
<comment type="caution">
    <text evidence="1">The sequence shown here is derived from an EMBL/GenBank/DDBJ whole genome shotgun (WGS) entry which is preliminary data.</text>
</comment>
<dbReference type="AlphaFoldDB" id="A0A918UYA4"/>